<proteinExistence type="inferred from homology"/>
<dbReference type="HOGENOM" id="CLU_041471_0_0_1"/>
<reference evidence="5" key="2">
    <citation type="submission" date="2015-01" db="EMBL/GenBank/DDBJ databases">
        <title>Evolutionary Origins and Diversification of the Mycorrhizal Mutualists.</title>
        <authorList>
            <consortium name="DOE Joint Genome Institute"/>
            <consortium name="Mycorrhizal Genomics Consortium"/>
            <person name="Kohler A."/>
            <person name="Kuo A."/>
            <person name="Nagy L.G."/>
            <person name="Floudas D."/>
            <person name="Copeland A."/>
            <person name="Barry K.W."/>
            <person name="Cichocki N."/>
            <person name="Veneault-Fourrey C."/>
            <person name="LaButti K."/>
            <person name="Lindquist E.A."/>
            <person name="Lipzen A."/>
            <person name="Lundell T."/>
            <person name="Morin E."/>
            <person name="Murat C."/>
            <person name="Riley R."/>
            <person name="Ohm R."/>
            <person name="Sun H."/>
            <person name="Tunlid A."/>
            <person name="Henrissat B."/>
            <person name="Grigoriev I.V."/>
            <person name="Hibbett D.S."/>
            <person name="Martin F."/>
        </authorList>
    </citation>
    <scope>NUCLEOTIDE SEQUENCE [LARGE SCALE GENOMIC DNA]</scope>
    <source>
        <strain evidence="5">MUT 4182</strain>
    </source>
</reference>
<keyword evidence="3" id="KW-0653">Protein transport</keyword>
<dbReference type="Pfam" id="PF00514">
    <property type="entry name" value="Arm"/>
    <property type="match status" value="2"/>
</dbReference>
<dbReference type="Proteomes" id="UP000054248">
    <property type="component" value="Unassembled WGS sequence"/>
</dbReference>
<dbReference type="EMBL" id="KN823780">
    <property type="protein sequence ID" value="KIO15860.1"/>
    <property type="molecule type" value="Genomic_DNA"/>
</dbReference>
<evidence type="ECO:0000256" key="3">
    <source>
        <dbReference type="ARBA" id="ARBA00022927"/>
    </source>
</evidence>
<dbReference type="STRING" id="1051891.A0A0C3PN92"/>
<keyword evidence="5" id="KW-1185">Reference proteome</keyword>
<dbReference type="Gene3D" id="1.25.10.10">
    <property type="entry name" value="Leucine-rich Repeat Variant"/>
    <property type="match status" value="1"/>
</dbReference>
<dbReference type="InterPro" id="IPR011989">
    <property type="entry name" value="ARM-like"/>
</dbReference>
<comment type="similarity">
    <text evidence="1">Belongs to the importin alpha family.</text>
</comment>
<dbReference type="SUPFAM" id="SSF48371">
    <property type="entry name" value="ARM repeat"/>
    <property type="match status" value="1"/>
</dbReference>
<protein>
    <recommendedName>
        <fullName evidence="6">Importin subunit alpha</fullName>
    </recommendedName>
</protein>
<dbReference type="OrthoDB" id="3205375at2759"/>
<name>A0A0C3PN92_9AGAM</name>
<organism evidence="4 5">
    <name type="scientific">Tulasnella calospora MUT 4182</name>
    <dbReference type="NCBI Taxonomy" id="1051891"/>
    <lineage>
        <taxon>Eukaryota</taxon>
        <taxon>Fungi</taxon>
        <taxon>Dikarya</taxon>
        <taxon>Basidiomycota</taxon>
        <taxon>Agaricomycotina</taxon>
        <taxon>Agaricomycetes</taxon>
        <taxon>Cantharellales</taxon>
        <taxon>Tulasnellaceae</taxon>
        <taxon>Tulasnella</taxon>
    </lineage>
</organism>
<evidence type="ECO:0000256" key="2">
    <source>
        <dbReference type="ARBA" id="ARBA00022448"/>
    </source>
</evidence>
<dbReference type="InterPro" id="IPR000225">
    <property type="entry name" value="Armadillo"/>
</dbReference>
<accession>A0A0C3PN92</accession>
<sequence>MLSSSNATLVSEASWIIFNVTLGTSQQTSAVVSAGAIPRLVAVFASDVEDTTHNALLALGNIAGASDRLRGIFLEQRAFRPALAILADPSKFSATTVNTATWVMDTCATPGTTGKYNKISTFSETVPVLCKFIQQKHKSKPIAVIVRALRHICSSKAAAEMIFEAGAVPCLVQICTSENPGLRQNALCLVAQFAWHEGMLLQSILDNGILQALQTCITNHVRSRRLACCVASNIAAATPLQAEALIQSSILPILTGLVANQGEEVKVQHEAVTVLVQLAKKGERNHDFFSSLLEGDCVEACCAALHSTDWVMAGKSVLIIKYLIDTPWSGADDAIERLEDSDGVRLLRKIWLEHGGNRWAESATAHTLLKVYFPDSSRRPRV</sequence>
<dbReference type="InterPro" id="IPR016024">
    <property type="entry name" value="ARM-type_fold"/>
</dbReference>
<evidence type="ECO:0000313" key="4">
    <source>
        <dbReference type="EMBL" id="KIO15860.1"/>
    </source>
</evidence>
<dbReference type="GO" id="GO:0015031">
    <property type="term" value="P:protein transport"/>
    <property type="evidence" value="ECO:0007669"/>
    <property type="project" value="UniProtKB-KW"/>
</dbReference>
<evidence type="ECO:0000313" key="5">
    <source>
        <dbReference type="Proteomes" id="UP000054248"/>
    </source>
</evidence>
<evidence type="ECO:0008006" key="6">
    <source>
        <dbReference type="Google" id="ProtNLM"/>
    </source>
</evidence>
<evidence type="ECO:0000256" key="1">
    <source>
        <dbReference type="ARBA" id="ARBA00010394"/>
    </source>
</evidence>
<dbReference type="SMART" id="SM00185">
    <property type="entry name" value="ARM"/>
    <property type="match status" value="4"/>
</dbReference>
<dbReference type="AlphaFoldDB" id="A0A0C3PN92"/>
<gene>
    <name evidence="4" type="ORF">M407DRAFT_34528</name>
</gene>
<reference evidence="4 5" key="1">
    <citation type="submission" date="2014-04" db="EMBL/GenBank/DDBJ databases">
        <authorList>
            <consortium name="DOE Joint Genome Institute"/>
            <person name="Kuo A."/>
            <person name="Girlanda M."/>
            <person name="Perotto S."/>
            <person name="Kohler A."/>
            <person name="Nagy L.G."/>
            <person name="Floudas D."/>
            <person name="Copeland A."/>
            <person name="Barry K.W."/>
            <person name="Cichocki N."/>
            <person name="Veneault-Fourrey C."/>
            <person name="LaButti K."/>
            <person name="Lindquist E.A."/>
            <person name="Lipzen A."/>
            <person name="Lundell T."/>
            <person name="Morin E."/>
            <person name="Murat C."/>
            <person name="Sun H."/>
            <person name="Tunlid A."/>
            <person name="Henrissat B."/>
            <person name="Grigoriev I.V."/>
            <person name="Hibbett D.S."/>
            <person name="Martin F."/>
            <person name="Nordberg H.P."/>
            <person name="Cantor M.N."/>
            <person name="Hua S.X."/>
        </authorList>
    </citation>
    <scope>NUCLEOTIDE SEQUENCE [LARGE SCALE GENOMIC DNA]</scope>
    <source>
        <strain evidence="4 5">MUT 4182</strain>
    </source>
</reference>
<keyword evidence="2" id="KW-0813">Transport</keyword>
<dbReference type="PANTHER" id="PTHR23316">
    <property type="entry name" value="IMPORTIN ALPHA"/>
    <property type="match status" value="1"/>
</dbReference>